<keyword evidence="1" id="KW-0695">RNA-directed DNA polymerase</keyword>
<name>A0A5B6WSP4_9ROSI</name>
<protein>
    <submittedName>
        <fullName evidence="1">Non-ltr retroelement reverse transcriptase</fullName>
    </submittedName>
</protein>
<evidence type="ECO:0000313" key="1">
    <source>
        <dbReference type="EMBL" id="KAA3484144.1"/>
    </source>
</evidence>
<dbReference type="AlphaFoldDB" id="A0A5B6WSP4"/>
<dbReference type="EMBL" id="SMMG02000002">
    <property type="protein sequence ID" value="KAA3484144.1"/>
    <property type="molecule type" value="Genomic_DNA"/>
</dbReference>
<proteinExistence type="predicted"/>
<reference evidence="2" key="1">
    <citation type="journal article" date="2019" name="Plant Biotechnol. J.">
        <title>Genome sequencing of the Australian wild diploid species Gossypium australe highlights disease resistance and delayed gland morphogenesis.</title>
        <authorList>
            <person name="Cai Y."/>
            <person name="Cai X."/>
            <person name="Wang Q."/>
            <person name="Wang P."/>
            <person name="Zhang Y."/>
            <person name="Cai C."/>
            <person name="Xu Y."/>
            <person name="Wang K."/>
            <person name="Zhou Z."/>
            <person name="Wang C."/>
            <person name="Geng S."/>
            <person name="Li B."/>
            <person name="Dong Q."/>
            <person name="Hou Y."/>
            <person name="Wang H."/>
            <person name="Ai P."/>
            <person name="Liu Z."/>
            <person name="Yi F."/>
            <person name="Sun M."/>
            <person name="An G."/>
            <person name="Cheng J."/>
            <person name="Zhang Y."/>
            <person name="Shi Q."/>
            <person name="Xie Y."/>
            <person name="Shi X."/>
            <person name="Chang Y."/>
            <person name="Huang F."/>
            <person name="Chen Y."/>
            <person name="Hong S."/>
            <person name="Mi L."/>
            <person name="Sun Q."/>
            <person name="Zhang L."/>
            <person name="Zhou B."/>
            <person name="Peng R."/>
            <person name="Zhang X."/>
            <person name="Liu F."/>
        </authorList>
    </citation>
    <scope>NUCLEOTIDE SEQUENCE [LARGE SCALE GENOMIC DNA]</scope>
    <source>
        <strain evidence="2">cv. PA1801</strain>
    </source>
</reference>
<sequence>MKILATFERMSGQKINYDKSMVCFSPKMPIPRRAAANEIFKMKVADELDIYLGLPNLIGKKKAVAFKSIIDRTAKRINSWSKCLLFSLGKEIFIKAVLQSLPTYAFSIFPAPKSVIDNIQTMVSRNKENNRVWSRLAWDRDLHLFNIALLGRQVWCPLTCKETLCYEVLSTKYFSNGDIFRAEKVDKPSFTWQIISKAADKMNEGFGWTVGNGMSIDIRRERWGIEGLSGASIRMDKS</sequence>
<keyword evidence="1" id="KW-0808">Transferase</keyword>
<dbReference type="PANTHER" id="PTHR33116:SF86">
    <property type="entry name" value="REVERSE TRANSCRIPTASE DOMAIN-CONTAINING PROTEIN"/>
    <property type="match status" value="1"/>
</dbReference>
<dbReference type="PANTHER" id="PTHR33116">
    <property type="entry name" value="REVERSE TRANSCRIPTASE ZINC-BINDING DOMAIN-CONTAINING PROTEIN-RELATED-RELATED"/>
    <property type="match status" value="1"/>
</dbReference>
<dbReference type="GO" id="GO:0003964">
    <property type="term" value="F:RNA-directed DNA polymerase activity"/>
    <property type="evidence" value="ECO:0007669"/>
    <property type="project" value="UniProtKB-KW"/>
</dbReference>
<dbReference type="OrthoDB" id="997411at2759"/>
<organism evidence="1 2">
    <name type="scientific">Gossypium australe</name>
    <dbReference type="NCBI Taxonomy" id="47621"/>
    <lineage>
        <taxon>Eukaryota</taxon>
        <taxon>Viridiplantae</taxon>
        <taxon>Streptophyta</taxon>
        <taxon>Embryophyta</taxon>
        <taxon>Tracheophyta</taxon>
        <taxon>Spermatophyta</taxon>
        <taxon>Magnoliopsida</taxon>
        <taxon>eudicotyledons</taxon>
        <taxon>Gunneridae</taxon>
        <taxon>Pentapetalae</taxon>
        <taxon>rosids</taxon>
        <taxon>malvids</taxon>
        <taxon>Malvales</taxon>
        <taxon>Malvaceae</taxon>
        <taxon>Malvoideae</taxon>
        <taxon>Gossypium</taxon>
    </lineage>
</organism>
<accession>A0A5B6WSP4</accession>
<comment type="caution">
    <text evidence="1">The sequence shown here is derived from an EMBL/GenBank/DDBJ whole genome shotgun (WGS) entry which is preliminary data.</text>
</comment>
<keyword evidence="1" id="KW-0548">Nucleotidyltransferase</keyword>
<gene>
    <name evidence="1" type="ORF">EPI10_006248</name>
</gene>
<keyword evidence="2" id="KW-1185">Reference proteome</keyword>
<evidence type="ECO:0000313" key="2">
    <source>
        <dbReference type="Proteomes" id="UP000325315"/>
    </source>
</evidence>
<dbReference type="Proteomes" id="UP000325315">
    <property type="component" value="Unassembled WGS sequence"/>
</dbReference>